<reference evidence="2 3" key="1">
    <citation type="submission" date="2019-03" db="EMBL/GenBank/DDBJ databases">
        <title>First draft genome of Liparis tanakae, snailfish: a comprehensive survey of snailfish specific genes.</title>
        <authorList>
            <person name="Kim W."/>
            <person name="Song I."/>
            <person name="Jeong J.-H."/>
            <person name="Kim D."/>
            <person name="Kim S."/>
            <person name="Ryu S."/>
            <person name="Song J.Y."/>
            <person name="Lee S.K."/>
        </authorList>
    </citation>
    <scope>NUCLEOTIDE SEQUENCE [LARGE SCALE GENOMIC DNA]</scope>
    <source>
        <tissue evidence="2">Muscle</tissue>
    </source>
</reference>
<feature type="compositionally biased region" description="Polar residues" evidence="1">
    <location>
        <begin position="83"/>
        <end position="107"/>
    </location>
</feature>
<keyword evidence="3" id="KW-1185">Reference proteome</keyword>
<evidence type="ECO:0000313" key="2">
    <source>
        <dbReference type="EMBL" id="TNN75503.1"/>
    </source>
</evidence>
<sequence>MEETALGEKAVPHPVSPAGGARGASLPGDVVMLRQPPADAETLANASRRAADTSPASGDVNIDAAAARGRPRSNGQTEEKPKSQSTSSHTNESERSVSQSSRWELDG</sequence>
<accession>A0A4Z2IEM1</accession>
<dbReference type="EMBL" id="SRLO01000103">
    <property type="protein sequence ID" value="TNN75503.1"/>
    <property type="molecule type" value="Genomic_DNA"/>
</dbReference>
<organism evidence="2 3">
    <name type="scientific">Liparis tanakae</name>
    <name type="common">Tanaka's snailfish</name>
    <dbReference type="NCBI Taxonomy" id="230148"/>
    <lineage>
        <taxon>Eukaryota</taxon>
        <taxon>Metazoa</taxon>
        <taxon>Chordata</taxon>
        <taxon>Craniata</taxon>
        <taxon>Vertebrata</taxon>
        <taxon>Euteleostomi</taxon>
        <taxon>Actinopterygii</taxon>
        <taxon>Neopterygii</taxon>
        <taxon>Teleostei</taxon>
        <taxon>Neoteleostei</taxon>
        <taxon>Acanthomorphata</taxon>
        <taxon>Eupercaria</taxon>
        <taxon>Perciformes</taxon>
        <taxon>Cottioidei</taxon>
        <taxon>Cottales</taxon>
        <taxon>Liparidae</taxon>
        <taxon>Liparis</taxon>
    </lineage>
</organism>
<feature type="region of interest" description="Disordered" evidence="1">
    <location>
        <begin position="1"/>
        <end position="107"/>
    </location>
</feature>
<dbReference type="Proteomes" id="UP000314294">
    <property type="component" value="Unassembled WGS sequence"/>
</dbReference>
<evidence type="ECO:0000256" key="1">
    <source>
        <dbReference type="SAM" id="MobiDB-lite"/>
    </source>
</evidence>
<protein>
    <submittedName>
        <fullName evidence="2">Uncharacterized protein</fullName>
    </submittedName>
</protein>
<comment type="caution">
    <text evidence="2">The sequence shown here is derived from an EMBL/GenBank/DDBJ whole genome shotgun (WGS) entry which is preliminary data.</text>
</comment>
<evidence type="ECO:0000313" key="3">
    <source>
        <dbReference type="Proteomes" id="UP000314294"/>
    </source>
</evidence>
<gene>
    <name evidence="2" type="ORF">EYF80_014315</name>
</gene>
<name>A0A4Z2IEM1_9TELE</name>
<proteinExistence type="predicted"/>
<dbReference type="AlphaFoldDB" id="A0A4Z2IEM1"/>